<feature type="compositionally biased region" description="Basic and acidic residues" evidence="6">
    <location>
        <begin position="1107"/>
        <end position="1118"/>
    </location>
</feature>
<keyword evidence="2 4" id="KW-0072">Autophagy</keyword>
<evidence type="ECO:0000313" key="8">
    <source>
        <dbReference type="EMBL" id="EJT51127.1"/>
    </source>
</evidence>
<feature type="compositionally biased region" description="Low complexity" evidence="6">
    <location>
        <begin position="1082"/>
        <end position="1100"/>
    </location>
</feature>
<dbReference type="GO" id="GO:0000422">
    <property type="term" value="P:autophagy of mitochondrion"/>
    <property type="evidence" value="ECO:0007669"/>
    <property type="project" value="TreeGrafter"/>
</dbReference>
<feature type="compositionally biased region" description="Basic and acidic residues" evidence="6">
    <location>
        <begin position="1308"/>
        <end position="1318"/>
    </location>
</feature>
<dbReference type="PANTHER" id="PTHR13222">
    <property type="entry name" value="RB1-INDUCIBLE COILED-COIL"/>
    <property type="match status" value="1"/>
</dbReference>
<comment type="subcellular location">
    <subcellularLocation>
        <location evidence="4">Preautophagosomal structure membrane</location>
        <topology evidence="4">Peripheral membrane protein</topology>
    </subcellularLocation>
    <subcellularLocation>
        <location evidence="4">Vacuole membrane</location>
        <topology evidence="4">Peripheral membrane protein</topology>
    </subcellularLocation>
    <text evidence="4">During pexophagy, accumulates in the vacuolar membrane region, where the peroxisomes contact the vacuole.</text>
</comment>
<comment type="function">
    <text evidence="4">Involved in cytoplasm to vacuole transport (Cvt), pexophagy, mitophagy and nucleophagy. Recruits mitochondria for their selective degradation via autophagy (mitophagy) during starvation. Works as scaffold proteins that recruit ATG proteins to the pre-autophagosome (PAS), the site of vesicle/autophagosome formation. Required for the Cvt vesicles completion.</text>
</comment>
<gene>
    <name evidence="8" type="ORF">A1Q1_07722</name>
</gene>
<dbReference type="InterPro" id="IPR019460">
    <property type="entry name" value="Atg11_C"/>
</dbReference>
<dbReference type="GO" id="GO:0060090">
    <property type="term" value="F:molecular adaptor activity"/>
    <property type="evidence" value="ECO:0007669"/>
    <property type="project" value="TreeGrafter"/>
</dbReference>
<dbReference type="GO" id="GO:1990316">
    <property type="term" value="C:Atg1/ULK1 kinase complex"/>
    <property type="evidence" value="ECO:0007669"/>
    <property type="project" value="TreeGrafter"/>
</dbReference>
<keyword evidence="4" id="KW-0472">Membrane</keyword>
<comment type="caution">
    <text evidence="8">The sequence shown here is derived from an EMBL/GenBank/DDBJ whole genome shotgun (WGS) entry which is preliminary data.</text>
</comment>
<feature type="compositionally biased region" description="Basic and acidic residues" evidence="6">
    <location>
        <begin position="1127"/>
        <end position="1136"/>
    </location>
</feature>
<feature type="compositionally biased region" description="Basic and acidic residues" evidence="6">
    <location>
        <begin position="1328"/>
        <end position="1345"/>
    </location>
</feature>
<dbReference type="InterPro" id="IPR040040">
    <property type="entry name" value="ATG11"/>
</dbReference>
<dbReference type="KEGG" id="tasa:A1Q1_07722"/>
<proteinExistence type="inferred from homology"/>
<dbReference type="Proteomes" id="UP000002748">
    <property type="component" value="Unassembled WGS sequence"/>
</dbReference>
<keyword evidence="4" id="KW-0813">Transport</keyword>
<keyword evidence="4" id="KW-0653">Protein transport</keyword>
<organism evidence="8 9">
    <name type="scientific">Trichosporon asahii var. asahii (strain ATCC 90039 / CBS 2479 / JCM 2466 / KCTC 7840 / NBRC 103889/ NCYC 2677 / UAMH 7654)</name>
    <name type="common">Yeast</name>
    <dbReference type="NCBI Taxonomy" id="1186058"/>
    <lineage>
        <taxon>Eukaryota</taxon>
        <taxon>Fungi</taxon>
        <taxon>Dikarya</taxon>
        <taxon>Basidiomycota</taxon>
        <taxon>Agaricomycotina</taxon>
        <taxon>Tremellomycetes</taxon>
        <taxon>Trichosporonales</taxon>
        <taxon>Trichosporonaceae</taxon>
        <taxon>Trichosporon</taxon>
    </lineage>
</organism>
<dbReference type="GO" id="GO:0019901">
    <property type="term" value="F:protein kinase binding"/>
    <property type="evidence" value="ECO:0007669"/>
    <property type="project" value="TreeGrafter"/>
</dbReference>
<sequence length="1355" mass="149562">MDIYLASDGGIVKVEHALSDYDSSTPVTRFKQKHPALTTSLEGVYADVSAATGVVSGNILLFTEDGRELKQEVLEELWERGGGASSSHTEIVYLFNRETFFSEPERWAAELREEVVLPPPLLLSGDIELAQAQSPFVSAYDHLCHLQSLFKAQAHALRIAYANLSFHLGPIVEAFREFTGRVDDELDAHDQLLKGYDVDMAMLPKVTVHESLYRRRDKDTDDKSRKSLLDWIHTKKMEQVRDLCQYAHMTRYNNVASEMDELALQSDADLQQAEHRIHGVETEFAEALGRIELAMQQVEALMQADSQLDQAMREDLASMTSIKVSLRAVGIADYQVRITKFSRPMTDLDNDLRQKSAFPHLERLHNLPFAYAANVVEIVRRKEFSHSLVEWASRIGHAVNTYLDEEAKRRQRHKTENQLPWEIPALEESQLPRINMSINGAEALTSVGLGKGDIEQLVASIKELQDDPEFMSLDPTENPIPVLSNRLAELLPSLDHLNEDLNQALDLAVINAAQRETPGETEKLRAQNADYEARIAELEREHLERMQELEESKEQEIKTLNARQAELKDEVARLRNDLSDEAVQKQKLMDQLEEKTRDHEDRMRELEEHSELVSALQADMVQEKDRATDLGVRLQEALLDVDGLRSAETTLIVQMKDMQDERTRILTDLGEAQLLAQNYESELAGAKVELEATAAQLVQAQKDRDKAIKEKSAEAERLMRDQIAEADGDRAVLEHQNLTLTKELEEVRKEMDEKLNSVKNASIRREDGLKAELKLAKAQLRDVQRREALLASELAVAKDSSTQLTQKDAHQAELLKESVQLCGKYHEACYRLMGAISASTTISGSLSLPQRANSPPPPSILSIGSNELKDSAFLVRSLEKASAFELESFADAVLKTINLARRLSKSCKQYRDLSRNKITISSFGKGDLVLFLPTRNAAVNAWAAFNVSAPHHFLHVTDQIRQQLQGKDYYLARITGTDEAIVNGDSPSTNPFGLAEGLRYYSHHVEEWIPTVIRTRRSTSGPAGQTAQASHPPHPERALTAPTAVRAKQPANIISRDRERTSPTSISPKAAAPSPKESSPEATSPHSASPVAASPKQASKSPPPPKDSPKGTPKESPKGSKAGSRRASPERSERREKRSSRPSSRTPTPTTSVNQPPAPVPAASESDRASPHSAHSADHSAGAHSTDDSPPSELAAAEPLKKSAAAIGSASHSAHASPAKPSTPTFAKGIHPRPEESDVNIAGSPPPPPSSPTSPMSPVARRPRGSLSSPPPGARRSGPPLVRGVQCLVTPARPADSERRRQGLSSGRSHDERGEQPKPELAPQGTRTPDDRQAALDPQHGHREPVPALAARSLH</sequence>
<dbReference type="HOGENOM" id="CLU_004046_0_0_1"/>
<keyword evidence="4" id="KW-0926">Vacuole</keyword>
<dbReference type="VEuPathDB" id="FungiDB:A1Q1_07722"/>
<name>J6F716_TRIAS</name>
<dbReference type="RefSeq" id="XP_014182209.1">
    <property type="nucleotide sequence ID" value="XM_014326734.1"/>
</dbReference>
<feature type="compositionally biased region" description="Basic and acidic residues" evidence="6">
    <location>
        <begin position="1165"/>
        <end position="1178"/>
    </location>
</feature>
<dbReference type="GO" id="GO:0015031">
    <property type="term" value="P:protein transport"/>
    <property type="evidence" value="ECO:0007669"/>
    <property type="project" value="UniProtKB-KW"/>
</dbReference>
<feature type="compositionally biased region" description="Polar residues" evidence="6">
    <location>
        <begin position="1018"/>
        <end position="1029"/>
    </location>
</feature>
<evidence type="ECO:0000256" key="5">
    <source>
        <dbReference type="SAM" id="Coils"/>
    </source>
</evidence>
<dbReference type="GO" id="GO:0000045">
    <property type="term" value="P:autophagosome assembly"/>
    <property type="evidence" value="ECO:0007669"/>
    <property type="project" value="UniProtKB-UniRule"/>
</dbReference>
<feature type="compositionally biased region" description="Low complexity" evidence="6">
    <location>
        <begin position="1193"/>
        <end position="1222"/>
    </location>
</feature>
<dbReference type="GO" id="GO:0005774">
    <property type="term" value="C:vacuolar membrane"/>
    <property type="evidence" value="ECO:0007669"/>
    <property type="project" value="UniProtKB-SubCell"/>
</dbReference>
<dbReference type="EMBL" id="ALBS01000074">
    <property type="protein sequence ID" value="EJT51127.1"/>
    <property type="molecule type" value="Genomic_DNA"/>
</dbReference>
<dbReference type="GO" id="GO:1903599">
    <property type="term" value="P:positive regulation of autophagy of mitochondrion"/>
    <property type="evidence" value="ECO:0007669"/>
    <property type="project" value="UniProtKB-UniRule"/>
</dbReference>
<evidence type="ECO:0000256" key="6">
    <source>
        <dbReference type="SAM" id="MobiDB-lite"/>
    </source>
</evidence>
<feature type="coiled-coil region" evidence="5">
    <location>
        <begin position="521"/>
        <end position="626"/>
    </location>
</feature>
<keyword evidence="3 5" id="KW-0175">Coiled coil</keyword>
<dbReference type="GO" id="GO:0034517">
    <property type="term" value="P:ribophagy"/>
    <property type="evidence" value="ECO:0007669"/>
    <property type="project" value="TreeGrafter"/>
</dbReference>
<evidence type="ECO:0000313" key="9">
    <source>
        <dbReference type="Proteomes" id="UP000002748"/>
    </source>
</evidence>
<feature type="coiled-coil region" evidence="5">
    <location>
        <begin position="669"/>
        <end position="786"/>
    </location>
</feature>
<comment type="similarity">
    <text evidence="1 4">Belongs to the ATG11 family.</text>
</comment>
<evidence type="ECO:0000256" key="2">
    <source>
        <dbReference type="ARBA" id="ARBA00023006"/>
    </source>
</evidence>
<feature type="compositionally biased region" description="Low complexity" evidence="6">
    <location>
        <begin position="1253"/>
        <end position="1281"/>
    </location>
</feature>
<dbReference type="GeneID" id="25991234"/>
<protein>
    <recommendedName>
        <fullName evidence="4">Autophagy-related protein 11</fullName>
    </recommendedName>
</protein>
<feature type="region of interest" description="Disordered" evidence="6">
    <location>
        <begin position="1017"/>
        <end position="1355"/>
    </location>
</feature>
<evidence type="ECO:0000256" key="3">
    <source>
        <dbReference type="ARBA" id="ARBA00023054"/>
    </source>
</evidence>
<evidence type="ECO:0000259" key="7">
    <source>
        <dbReference type="Pfam" id="PF10377"/>
    </source>
</evidence>
<dbReference type="PANTHER" id="PTHR13222:SF1">
    <property type="entry name" value="RB1-INDUCIBLE COILED-COIL PROTEIN 1"/>
    <property type="match status" value="1"/>
</dbReference>
<evidence type="ECO:0000256" key="4">
    <source>
        <dbReference type="RuleBase" id="RU367075"/>
    </source>
</evidence>
<dbReference type="Pfam" id="PF10377">
    <property type="entry name" value="ATG11"/>
    <property type="match status" value="1"/>
</dbReference>
<reference evidence="8 9" key="1">
    <citation type="journal article" date="2012" name="Eukaryot. Cell">
        <title>Draft genome sequence of CBS 2479, the standard type strain of Trichosporon asahii.</title>
        <authorList>
            <person name="Yang R.Y."/>
            <person name="Li H.T."/>
            <person name="Zhu H."/>
            <person name="Zhou G.P."/>
            <person name="Wang M."/>
            <person name="Wang L."/>
        </authorList>
    </citation>
    <scope>NUCLEOTIDE SEQUENCE [LARGE SCALE GENOMIC DNA]</scope>
    <source>
        <strain evidence="9">ATCC 90039 / CBS 2479 / JCM 2466 / KCTC 7840 / NCYC 2677 / UAMH 7654</strain>
    </source>
</reference>
<dbReference type="OrthoDB" id="447953at2759"/>
<dbReference type="GO" id="GO:0034727">
    <property type="term" value="P:piecemeal microautophagy of the nucleus"/>
    <property type="evidence" value="ECO:0007669"/>
    <property type="project" value="TreeGrafter"/>
</dbReference>
<accession>J6F716</accession>
<evidence type="ECO:0000256" key="1">
    <source>
        <dbReference type="ARBA" id="ARBA00009729"/>
    </source>
</evidence>
<feature type="compositionally biased region" description="Low complexity" evidence="6">
    <location>
        <begin position="1141"/>
        <end position="1152"/>
    </location>
</feature>
<feature type="domain" description="Autophagy-related protein 11 C-terminal" evidence="7">
    <location>
        <begin position="895"/>
        <end position="1006"/>
    </location>
</feature>
<dbReference type="GO" id="GO:0061709">
    <property type="term" value="P:reticulophagy"/>
    <property type="evidence" value="ECO:0007669"/>
    <property type="project" value="TreeGrafter"/>
</dbReference>
<comment type="subunit">
    <text evidence="4">Homodimer.</text>
</comment>
<dbReference type="GO" id="GO:0034045">
    <property type="term" value="C:phagophore assembly site membrane"/>
    <property type="evidence" value="ECO:0007669"/>
    <property type="project" value="UniProtKB-SubCell"/>
</dbReference>